<gene>
    <name evidence="1" type="ORF">G5V58_16215</name>
</gene>
<reference evidence="1 2" key="1">
    <citation type="submission" date="2020-02" db="EMBL/GenBank/DDBJ databases">
        <title>Full genome sequence of Nocardioides sp. R-3366.</title>
        <authorList>
            <person name="Im W.-T."/>
        </authorList>
    </citation>
    <scope>NUCLEOTIDE SEQUENCE [LARGE SCALE GENOMIC DNA]</scope>
    <source>
        <strain evidence="1 2">R-3366</strain>
    </source>
</reference>
<dbReference type="Proteomes" id="UP000502996">
    <property type="component" value="Chromosome"/>
</dbReference>
<dbReference type="KEGG" id="nano:G5V58_16215"/>
<name>A0A6G6WFV2_9ACTN</name>
<sequence length="181" mass="19580">MDLDLVRGRRQPDQRTCGPSSLVAARILVDPTYRPADFARAAHDLHRTLTRPVAFGHQQLPWPRALGTPPWAAARAMTAFTGRTYRTRVLRWGDRARVLARLEAALAQDLPCPLYVGSTWLPRHVVLAAGSAPEGLTVFNPSSGAVVSLDRAALTGGRLGTTGRWTVPWFAVLPTVGTPAG</sequence>
<dbReference type="EMBL" id="CP049257">
    <property type="protein sequence ID" value="QIG44114.1"/>
    <property type="molecule type" value="Genomic_DNA"/>
</dbReference>
<keyword evidence="2" id="KW-1185">Reference proteome</keyword>
<evidence type="ECO:0000313" key="2">
    <source>
        <dbReference type="Proteomes" id="UP000502996"/>
    </source>
</evidence>
<evidence type="ECO:0008006" key="3">
    <source>
        <dbReference type="Google" id="ProtNLM"/>
    </source>
</evidence>
<dbReference type="AlphaFoldDB" id="A0A6G6WFV2"/>
<dbReference type="RefSeq" id="WP_165234930.1">
    <property type="nucleotide sequence ID" value="NZ_CP049257.1"/>
</dbReference>
<accession>A0A6G6WFV2</accession>
<organism evidence="1 2">
    <name type="scientific">Nocardioides anomalus</name>
    <dbReference type="NCBI Taxonomy" id="2712223"/>
    <lineage>
        <taxon>Bacteria</taxon>
        <taxon>Bacillati</taxon>
        <taxon>Actinomycetota</taxon>
        <taxon>Actinomycetes</taxon>
        <taxon>Propionibacteriales</taxon>
        <taxon>Nocardioidaceae</taxon>
        <taxon>Nocardioides</taxon>
    </lineage>
</organism>
<evidence type="ECO:0000313" key="1">
    <source>
        <dbReference type="EMBL" id="QIG44114.1"/>
    </source>
</evidence>
<protein>
    <recommendedName>
        <fullName evidence="3">Peptidase C39-like domain-containing protein</fullName>
    </recommendedName>
</protein>
<proteinExistence type="predicted"/>